<gene>
    <name evidence="2" type="ORF">ERS852526_01483</name>
</gene>
<sequence>MEEKKRIRFIDSHYHTLFSIADGDSIEIVYPDGKREERVCTYIDEYHTQVGARVFHICEFAEIMEANGKSYCPAECKEKEERKEAVKGEKKTGTIRMERSRR</sequence>
<protein>
    <submittedName>
        <fullName evidence="2">Uncharacterized protein</fullName>
    </submittedName>
</protein>
<dbReference type="Proteomes" id="UP000095485">
    <property type="component" value="Unassembled WGS sequence"/>
</dbReference>
<evidence type="ECO:0000256" key="1">
    <source>
        <dbReference type="SAM" id="MobiDB-lite"/>
    </source>
</evidence>
<evidence type="ECO:0000313" key="3">
    <source>
        <dbReference type="Proteomes" id="UP000095485"/>
    </source>
</evidence>
<dbReference type="OrthoDB" id="1768943at2"/>
<feature type="region of interest" description="Disordered" evidence="1">
    <location>
        <begin position="80"/>
        <end position="102"/>
    </location>
</feature>
<name>A0A174PAE5_9FIRM</name>
<organism evidence="2 3">
    <name type="scientific">Dorea longicatena</name>
    <dbReference type="NCBI Taxonomy" id="88431"/>
    <lineage>
        <taxon>Bacteria</taxon>
        <taxon>Bacillati</taxon>
        <taxon>Bacillota</taxon>
        <taxon>Clostridia</taxon>
        <taxon>Lachnospirales</taxon>
        <taxon>Lachnospiraceae</taxon>
        <taxon>Dorea</taxon>
    </lineage>
</organism>
<dbReference type="GeneID" id="96228778"/>
<dbReference type="EMBL" id="CZAY01000009">
    <property type="protein sequence ID" value="CUP57964.1"/>
    <property type="molecule type" value="Genomic_DNA"/>
</dbReference>
<accession>A0A174PAE5</accession>
<proteinExistence type="predicted"/>
<reference evidence="2 3" key="1">
    <citation type="submission" date="2015-09" db="EMBL/GenBank/DDBJ databases">
        <authorList>
            <consortium name="Pathogen Informatics"/>
        </authorList>
    </citation>
    <scope>NUCLEOTIDE SEQUENCE [LARGE SCALE GENOMIC DNA]</scope>
    <source>
        <strain evidence="2 3">2789STDY5834914</strain>
    </source>
</reference>
<dbReference type="RefSeq" id="WP_070098922.1">
    <property type="nucleotide sequence ID" value="NZ_CZAY01000009.1"/>
</dbReference>
<evidence type="ECO:0000313" key="2">
    <source>
        <dbReference type="EMBL" id="CUP57964.1"/>
    </source>
</evidence>
<dbReference type="AlphaFoldDB" id="A0A174PAE5"/>